<keyword evidence="10 21" id="KW-1133">Transmembrane helix</keyword>
<feature type="transmembrane region" description="Helical" evidence="21">
    <location>
        <begin position="49"/>
        <end position="67"/>
    </location>
</feature>
<evidence type="ECO:0000256" key="15">
    <source>
        <dbReference type="ARBA" id="ARBA00033270"/>
    </source>
</evidence>
<evidence type="ECO:0000256" key="7">
    <source>
        <dbReference type="ARBA" id="ARBA00022692"/>
    </source>
</evidence>
<evidence type="ECO:0000256" key="13">
    <source>
        <dbReference type="ARBA" id="ARBA00023316"/>
    </source>
</evidence>
<evidence type="ECO:0000256" key="1">
    <source>
        <dbReference type="ARBA" id="ARBA00004651"/>
    </source>
</evidence>
<dbReference type="InterPro" id="IPR001182">
    <property type="entry name" value="FtsW/RodA"/>
</dbReference>
<dbReference type="GO" id="GO:0009252">
    <property type="term" value="P:peptidoglycan biosynthetic process"/>
    <property type="evidence" value="ECO:0007669"/>
    <property type="project" value="UniProtKB-KW"/>
</dbReference>
<organism evidence="22 23">
    <name type="scientific">Candidatus Falkowbacteria bacterium HGW-Falkowbacteria-1</name>
    <dbReference type="NCBI Taxonomy" id="2013768"/>
    <lineage>
        <taxon>Bacteria</taxon>
        <taxon>Candidatus Falkowiibacteriota</taxon>
    </lineage>
</organism>
<evidence type="ECO:0000256" key="12">
    <source>
        <dbReference type="ARBA" id="ARBA00023306"/>
    </source>
</evidence>
<keyword evidence="13" id="KW-0961">Cell wall biogenesis/degradation</keyword>
<dbReference type="EC" id="2.4.99.28" evidence="19"/>
<dbReference type="GO" id="GO:0032153">
    <property type="term" value="C:cell division site"/>
    <property type="evidence" value="ECO:0007669"/>
    <property type="project" value="TreeGrafter"/>
</dbReference>
<sequence length="384" mass="43304">MFLKNKQSVPADKYLIITVLLLIIFGLVMLFSASLAIAQSNFGDPYYYVKRQFFGLFLGLALFFFLYKIDYHFFKKYSFFALLLSFVLLILVFVPGIRNEYGTSYRWIVVFGNSFQVSEAVKLLFLFYLSAWLESRKDDLKKFSNGILPFLSVLILIGVFILRQPDLGTFLIIGFISLMVYMVAGGNSSHLFILFLLMAISVLFVFNNINSNEENSIIRSYQAERIKCLQNPDFDKNICYQVNQSMIAVGSGGLWGRGLGESRQKFNYLPEVWADSIFPVIAEEIGFIGSFILILVYFFIFVRGMIIAGRAPDLFGKSLAVGISVWIFIQAFLNIGGMINLIPMTGAPLPFVSAGGTSLLMLLVAFGILINISRQAKNNNYEGQ</sequence>
<dbReference type="EMBL" id="PHAI01000002">
    <property type="protein sequence ID" value="PKM91458.1"/>
    <property type="molecule type" value="Genomic_DNA"/>
</dbReference>
<dbReference type="Pfam" id="PF01098">
    <property type="entry name" value="FTSW_RODA_SPOVE"/>
    <property type="match status" value="1"/>
</dbReference>
<feature type="transmembrane region" description="Helical" evidence="21">
    <location>
        <begin position="14"/>
        <end position="37"/>
    </location>
</feature>
<proteinExistence type="inferred from homology"/>
<comment type="catalytic activity">
    <reaction evidence="20">
        <text>[GlcNAc-(1-&gt;4)-Mur2Ac(oyl-L-Ala-gamma-D-Glu-L-Lys-D-Ala-D-Ala)](n)-di-trans,octa-cis-undecaprenyl diphosphate + beta-D-GlcNAc-(1-&gt;4)-Mur2Ac(oyl-L-Ala-gamma-D-Glu-L-Lys-D-Ala-D-Ala)-di-trans,octa-cis-undecaprenyl diphosphate = [GlcNAc-(1-&gt;4)-Mur2Ac(oyl-L-Ala-gamma-D-Glu-L-Lys-D-Ala-D-Ala)](n+1)-di-trans,octa-cis-undecaprenyl diphosphate + di-trans,octa-cis-undecaprenyl diphosphate + H(+)</text>
        <dbReference type="Rhea" id="RHEA:23708"/>
        <dbReference type="Rhea" id="RHEA-COMP:9602"/>
        <dbReference type="Rhea" id="RHEA-COMP:9603"/>
        <dbReference type="ChEBI" id="CHEBI:15378"/>
        <dbReference type="ChEBI" id="CHEBI:58405"/>
        <dbReference type="ChEBI" id="CHEBI:60033"/>
        <dbReference type="ChEBI" id="CHEBI:78435"/>
        <dbReference type="EC" id="2.4.99.28"/>
    </reaction>
</comment>
<evidence type="ECO:0000256" key="5">
    <source>
        <dbReference type="ARBA" id="ARBA00022676"/>
    </source>
</evidence>
<evidence type="ECO:0000313" key="22">
    <source>
        <dbReference type="EMBL" id="PKM91458.1"/>
    </source>
</evidence>
<feature type="transmembrane region" description="Helical" evidence="21">
    <location>
        <begin position="318"/>
        <end position="339"/>
    </location>
</feature>
<keyword evidence="11 21" id="KW-0472">Membrane</keyword>
<evidence type="ECO:0000256" key="21">
    <source>
        <dbReference type="SAM" id="Phobius"/>
    </source>
</evidence>
<keyword evidence="7 21" id="KW-0812">Transmembrane</keyword>
<evidence type="ECO:0000256" key="2">
    <source>
        <dbReference type="ARBA" id="ARBA00004752"/>
    </source>
</evidence>
<evidence type="ECO:0000256" key="14">
    <source>
        <dbReference type="ARBA" id="ARBA00032370"/>
    </source>
</evidence>
<comment type="subcellular location">
    <subcellularLocation>
        <location evidence="1">Cell membrane</location>
        <topology evidence="1">Multi-pass membrane protein</topology>
    </subcellularLocation>
</comment>
<keyword evidence="4" id="KW-0132">Cell division</keyword>
<dbReference type="GO" id="GO:0008955">
    <property type="term" value="F:peptidoglycan glycosyltransferase activity"/>
    <property type="evidence" value="ECO:0007669"/>
    <property type="project" value="UniProtKB-EC"/>
</dbReference>
<evidence type="ECO:0000256" key="19">
    <source>
        <dbReference type="ARBA" id="ARBA00044770"/>
    </source>
</evidence>
<feature type="transmembrane region" description="Helical" evidence="21">
    <location>
        <begin position="191"/>
        <end position="209"/>
    </location>
</feature>
<comment type="caution">
    <text evidence="22">The sequence shown here is derived from an EMBL/GenBank/DDBJ whole genome shotgun (WGS) entry which is preliminary data.</text>
</comment>
<evidence type="ECO:0000256" key="11">
    <source>
        <dbReference type="ARBA" id="ARBA00023136"/>
    </source>
</evidence>
<dbReference type="InterPro" id="IPR013437">
    <property type="entry name" value="FtsW"/>
</dbReference>
<keyword evidence="8" id="KW-0133">Cell shape</keyword>
<evidence type="ECO:0000256" key="20">
    <source>
        <dbReference type="ARBA" id="ARBA00049902"/>
    </source>
</evidence>
<keyword evidence="9" id="KW-0573">Peptidoglycan synthesis</keyword>
<evidence type="ECO:0000256" key="10">
    <source>
        <dbReference type="ARBA" id="ARBA00022989"/>
    </source>
</evidence>
<evidence type="ECO:0000256" key="9">
    <source>
        <dbReference type="ARBA" id="ARBA00022984"/>
    </source>
</evidence>
<evidence type="ECO:0000256" key="6">
    <source>
        <dbReference type="ARBA" id="ARBA00022679"/>
    </source>
</evidence>
<dbReference type="AlphaFoldDB" id="A0A2N2E9V4"/>
<evidence type="ECO:0000256" key="16">
    <source>
        <dbReference type="ARBA" id="ARBA00038053"/>
    </source>
</evidence>
<keyword evidence="3" id="KW-1003">Cell membrane</keyword>
<gene>
    <name evidence="22" type="primary">ftsW</name>
    <name evidence="22" type="ORF">CVU82_02580</name>
</gene>
<evidence type="ECO:0000256" key="3">
    <source>
        <dbReference type="ARBA" id="ARBA00022475"/>
    </source>
</evidence>
<feature type="transmembrane region" description="Helical" evidence="21">
    <location>
        <begin position="79"/>
        <end position="98"/>
    </location>
</feature>
<keyword evidence="12" id="KW-0131">Cell cycle</keyword>
<feature type="transmembrane region" description="Helical" evidence="21">
    <location>
        <begin position="351"/>
        <end position="372"/>
    </location>
</feature>
<evidence type="ECO:0000256" key="4">
    <source>
        <dbReference type="ARBA" id="ARBA00022618"/>
    </source>
</evidence>
<dbReference type="PANTHER" id="PTHR30474:SF2">
    <property type="entry name" value="PEPTIDOGLYCAN GLYCOSYLTRANSFERASE FTSW-RELATED"/>
    <property type="match status" value="1"/>
</dbReference>
<dbReference type="NCBIfam" id="TIGR02614">
    <property type="entry name" value="ftsW"/>
    <property type="match status" value="1"/>
</dbReference>
<feature type="transmembrane region" description="Helical" evidence="21">
    <location>
        <begin position="285"/>
        <end position="306"/>
    </location>
</feature>
<evidence type="ECO:0000313" key="23">
    <source>
        <dbReference type="Proteomes" id="UP000233517"/>
    </source>
</evidence>
<name>A0A2N2E9V4_9BACT</name>
<evidence type="ECO:0000256" key="17">
    <source>
        <dbReference type="ARBA" id="ARBA00041185"/>
    </source>
</evidence>
<feature type="transmembrane region" description="Helical" evidence="21">
    <location>
        <begin position="104"/>
        <end position="131"/>
    </location>
</feature>
<dbReference type="GO" id="GO:0015648">
    <property type="term" value="F:lipid-linked peptidoglycan transporter activity"/>
    <property type="evidence" value="ECO:0007669"/>
    <property type="project" value="TreeGrafter"/>
</dbReference>
<evidence type="ECO:0000256" key="18">
    <source>
        <dbReference type="ARBA" id="ARBA00041418"/>
    </source>
</evidence>
<dbReference type="GO" id="GO:0051301">
    <property type="term" value="P:cell division"/>
    <property type="evidence" value="ECO:0007669"/>
    <property type="project" value="UniProtKB-KW"/>
</dbReference>
<accession>A0A2N2E9V4</accession>
<protein>
    <recommendedName>
        <fullName evidence="17">Probable peptidoglycan glycosyltransferase FtsW</fullName>
        <ecNumber evidence="19">2.4.99.28</ecNumber>
    </recommendedName>
    <alternativeName>
        <fullName evidence="18">Cell division protein FtsW</fullName>
    </alternativeName>
    <alternativeName>
        <fullName evidence="15">Cell wall polymerase</fullName>
    </alternativeName>
    <alternativeName>
        <fullName evidence="14">Peptidoglycan polymerase</fullName>
    </alternativeName>
</protein>
<dbReference type="GO" id="GO:0005886">
    <property type="term" value="C:plasma membrane"/>
    <property type="evidence" value="ECO:0007669"/>
    <property type="project" value="UniProtKB-SubCell"/>
</dbReference>
<feature type="transmembrane region" description="Helical" evidence="21">
    <location>
        <begin position="167"/>
        <end position="184"/>
    </location>
</feature>
<dbReference type="GO" id="GO:0008360">
    <property type="term" value="P:regulation of cell shape"/>
    <property type="evidence" value="ECO:0007669"/>
    <property type="project" value="UniProtKB-KW"/>
</dbReference>
<keyword evidence="5" id="KW-0328">Glycosyltransferase</keyword>
<comment type="pathway">
    <text evidence="2">Cell wall biogenesis; peptidoglycan biosynthesis.</text>
</comment>
<evidence type="ECO:0000256" key="8">
    <source>
        <dbReference type="ARBA" id="ARBA00022960"/>
    </source>
</evidence>
<reference evidence="22 23" key="1">
    <citation type="journal article" date="2017" name="ISME J.">
        <title>Potential for microbial H2 and metal transformations associated with novel bacteria and archaea in deep terrestrial subsurface sediments.</title>
        <authorList>
            <person name="Hernsdorf A.W."/>
            <person name="Amano Y."/>
            <person name="Miyakawa K."/>
            <person name="Ise K."/>
            <person name="Suzuki Y."/>
            <person name="Anantharaman K."/>
            <person name="Probst A."/>
            <person name="Burstein D."/>
            <person name="Thomas B.C."/>
            <person name="Banfield J.F."/>
        </authorList>
    </citation>
    <scope>NUCLEOTIDE SEQUENCE [LARGE SCALE GENOMIC DNA]</scope>
    <source>
        <strain evidence="22">HGW-Falkowbacteria-1</strain>
    </source>
</reference>
<dbReference type="PANTHER" id="PTHR30474">
    <property type="entry name" value="CELL CYCLE PROTEIN"/>
    <property type="match status" value="1"/>
</dbReference>
<feature type="transmembrane region" description="Helical" evidence="21">
    <location>
        <begin position="143"/>
        <end position="161"/>
    </location>
</feature>
<comment type="similarity">
    <text evidence="16">Belongs to the SEDS family. FtsW subfamily.</text>
</comment>
<keyword evidence="6" id="KW-0808">Transferase</keyword>
<dbReference type="GO" id="GO:0071555">
    <property type="term" value="P:cell wall organization"/>
    <property type="evidence" value="ECO:0007669"/>
    <property type="project" value="UniProtKB-KW"/>
</dbReference>
<dbReference type="Proteomes" id="UP000233517">
    <property type="component" value="Unassembled WGS sequence"/>
</dbReference>